<protein>
    <submittedName>
        <fullName evidence="1">Uncharacterized protein</fullName>
    </submittedName>
</protein>
<keyword evidence="2" id="KW-1185">Reference proteome</keyword>
<accession>A0A310S9M9</accession>
<dbReference type="Proteomes" id="UP000250275">
    <property type="component" value="Unassembled WGS sequence"/>
</dbReference>
<evidence type="ECO:0000313" key="2">
    <source>
        <dbReference type="Proteomes" id="UP000250275"/>
    </source>
</evidence>
<evidence type="ECO:0000313" key="1">
    <source>
        <dbReference type="EMBL" id="OAD53231.1"/>
    </source>
</evidence>
<proteinExistence type="predicted"/>
<name>A0A310S9M9_9HYME</name>
<organism evidence="1 2">
    <name type="scientific">Eufriesea mexicana</name>
    <dbReference type="NCBI Taxonomy" id="516756"/>
    <lineage>
        <taxon>Eukaryota</taxon>
        <taxon>Metazoa</taxon>
        <taxon>Ecdysozoa</taxon>
        <taxon>Arthropoda</taxon>
        <taxon>Hexapoda</taxon>
        <taxon>Insecta</taxon>
        <taxon>Pterygota</taxon>
        <taxon>Neoptera</taxon>
        <taxon>Endopterygota</taxon>
        <taxon>Hymenoptera</taxon>
        <taxon>Apocrita</taxon>
        <taxon>Aculeata</taxon>
        <taxon>Apoidea</taxon>
        <taxon>Anthophila</taxon>
        <taxon>Apidae</taxon>
        <taxon>Eufriesea</taxon>
    </lineage>
</organism>
<dbReference type="AlphaFoldDB" id="A0A310S9M9"/>
<dbReference type="EMBL" id="KQ768090">
    <property type="protein sequence ID" value="OAD53231.1"/>
    <property type="molecule type" value="Genomic_DNA"/>
</dbReference>
<reference evidence="1 2" key="1">
    <citation type="submission" date="2015-07" db="EMBL/GenBank/DDBJ databases">
        <title>The genome of Eufriesea mexicana.</title>
        <authorList>
            <person name="Pan H."/>
            <person name="Kapheim K."/>
        </authorList>
    </citation>
    <scope>NUCLEOTIDE SEQUENCE [LARGE SCALE GENOMIC DNA]</scope>
    <source>
        <strain evidence="1">0111107269</strain>
        <tissue evidence="1">Whole body</tissue>
    </source>
</reference>
<gene>
    <name evidence="1" type="ORF">WN48_10650</name>
</gene>
<sequence length="52" mass="6267">MHTELELVEKKKETESFIESHNEKLEFSDLQSAFFRDRRLESVNKLFPLKLV</sequence>